<evidence type="ECO:0000256" key="1">
    <source>
        <dbReference type="SAM" id="MobiDB-lite"/>
    </source>
</evidence>
<evidence type="ECO:0000313" key="3">
    <source>
        <dbReference type="Proteomes" id="UP001176940"/>
    </source>
</evidence>
<sequence length="159" mass="17605">MLLHPKASASPTPQLHIVQLPQLTPRPDPSDGDSPEQLPPGSPLLAPSALRPDCCHAESPARNCRSYRHLTYTLRQSMDRLTMSWPPCCLYKPPQPASPAPSAIIELFTFPQRQSQSLSLVLVTRRMKMAPRDYRSAAAASVLPTAPKQEEEIFLLDLT</sequence>
<keyword evidence="3" id="KW-1185">Reference proteome</keyword>
<proteinExistence type="predicted"/>
<feature type="region of interest" description="Disordered" evidence="1">
    <location>
        <begin position="1"/>
        <end position="45"/>
    </location>
</feature>
<evidence type="ECO:0000313" key="2">
    <source>
        <dbReference type="EMBL" id="CAJ0943417.1"/>
    </source>
</evidence>
<organism evidence="2 3">
    <name type="scientific">Ranitomeya imitator</name>
    <name type="common">mimic poison frog</name>
    <dbReference type="NCBI Taxonomy" id="111125"/>
    <lineage>
        <taxon>Eukaryota</taxon>
        <taxon>Metazoa</taxon>
        <taxon>Chordata</taxon>
        <taxon>Craniata</taxon>
        <taxon>Vertebrata</taxon>
        <taxon>Euteleostomi</taxon>
        <taxon>Amphibia</taxon>
        <taxon>Batrachia</taxon>
        <taxon>Anura</taxon>
        <taxon>Neobatrachia</taxon>
        <taxon>Hyloidea</taxon>
        <taxon>Dendrobatidae</taxon>
        <taxon>Dendrobatinae</taxon>
        <taxon>Ranitomeya</taxon>
    </lineage>
</organism>
<reference evidence="2" key="1">
    <citation type="submission" date="2023-07" db="EMBL/GenBank/DDBJ databases">
        <authorList>
            <person name="Stuckert A."/>
        </authorList>
    </citation>
    <scope>NUCLEOTIDE SEQUENCE</scope>
</reference>
<name>A0ABN9LMD9_9NEOB</name>
<gene>
    <name evidence="2" type="ORF">RIMI_LOCUS9961519</name>
</gene>
<dbReference type="Proteomes" id="UP001176940">
    <property type="component" value="Unassembled WGS sequence"/>
</dbReference>
<protein>
    <submittedName>
        <fullName evidence="2">Uncharacterized protein</fullName>
    </submittedName>
</protein>
<dbReference type="EMBL" id="CAUEEQ010021122">
    <property type="protein sequence ID" value="CAJ0943417.1"/>
    <property type="molecule type" value="Genomic_DNA"/>
</dbReference>
<comment type="caution">
    <text evidence="2">The sequence shown here is derived from an EMBL/GenBank/DDBJ whole genome shotgun (WGS) entry which is preliminary data.</text>
</comment>
<accession>A0ABN9LMD9</accession>